<dbReference type="PROSITE" id="PS51352">
    <property type="entry name" value="THIOREDOXIN_2"/>
    <property type="match status" value="1"/>
</dbReference>
<gene>
    <name evidence="6" type="ORF">SAMN05444370_12534</name>
</gene>
<dbReference type="Gene3D" id="1.25.40.10">
    <property type="entry name" value="Tetratricopeptide repeat domain"/>
    <property type="match status" value="2"/>
</dbReference>
<dbReference type="SUPFAM" id="SSF48452">
    <property type="entry name" value="TPR-like"/>
    <property type="match status" value="1"/>
</dbReference>
<dbReference type="Pfam" id="PF00085">
    <property type="entry name" value="Thioredoxin"/>
    <property type="match status" value="1"/>
</dbReference>
<dbReference type="STRING" id="89524.SAMN05444370_12534"/>
<evidence type="ECO:0000256" key="1">
    <source>
        <dbReference type="ARBA" id="ARBA00022448"/>
    </source>
</evidence>
<dbReference type="InterPro" id="IPR011990">
    <property type="entry name" value="TPR-like_helical_dom_sf"/>
</dbReference>
<dbReference type="GO" id="GO:0006950">
    <property type="term" value="P:response to stress"/>
    <property type="evidence" value="ECO:0007669"/>
    <property type="project" value="UniProtKB-ARBA"/>
</dbReference>
<dbReference type="AlphaFoldDB" id="A0A1H4FN11"/>
<dbReference type="InterPro" id="IPR013766">
    <property type="entry name" value="Thioredoxin_domain"/>
</dbReference>
<dbReference type="SUPFAM" id="SSF52833">
    <property type="entry name" value="Thioredoxin-like"/>
    <property type="match status" value="1"/>
</dbReference>
<reference evidence="6 7" key="1">
    <citation type="submission" date="2016-10" db="EMBL/GenBank/DDBJ databases">
        <authorList>
            <person name="de Groot N.N."/>
        </authorList>
    </citation>
    <scope>NUCLEOTIDE SEQUENCE [LARGE SCALE GENOMIC DNA]</scope>
    <source>
        <strain evidence="6 7">DSM 15345</strain>
    </source>
</reference>
<evidence type="ECO:0000256" key="4">
    <source>
        <dbReference type="ARBA" id="ARBA00023284"/>
    </source>
</evidence>
<dbReference type="PROSITE" id="PS00194">
    <property type="entry name" value="THIOREDOXIN_1"/>
    <property type="match status" value="1"/>
</dbReference>
<dbReference type="PANTHER" id="PTHR45663">
    <property type="entry name" value="GEO12009P1"/>
    <property type="match status" value="1"/>
</dbReference>
<dbReference type="Gene3D" id="3.40.30.10">
    <property type="entry name" value="Glutaredoxin"/>
    <property type="match status" value="1"/>
</dbReference>
<dbReference type="GO" id="GO:0005829">
    <property type="term" value="C:cytosol"/>
    <property type="evidence" value="ECO:0007669"/>
    <property type="project" value="TreeGrafter"/>
</dbReference>
<proteinExistence type="predicted"/>
<dbReference type="Pfam" id="PF14559">
    <property type="entry name" value="TPR_19"/>
    <property type="match status" value="1"/>
</dbReference>
<dbReference type="Pfam" id="PF14561">
    <property type="entry name" value="TPR_20"/>
    <property type="match status" value="1"/>
</dbReference>
<protein>
    <submittedName>
        <fullName evidence="6">Thioredoxin</fullName>
    </submittedName>
</protein>
<accession>A0A1H4FN11</accession>
<dbReference type="GO" id="GO:0045454">
    <property type="term" value="P:cell redox homeostasis"/>
    <property type="evidence" value="ECO:0007669"/>
    <property type="project" value="TreeGrafter"/>
</dbReference>
<evidence type="ECO:0000256" key="2">
    <source>
        <dbReference type="ARBA" id="ARBA00022982"/>
    </source>
</evidence>
<sequence>MLELGAKTAPAAPAAVKDATDQSFMADVVDASREAAIIVDFWAPWCGPCKTLTPALEAAVARTGGRARLVKIDVDANQMVASQLRVQSIPAVFAFVDGQPVDGFMGALPASEVEAFVKRVAAMGPGGDPIADALDQADAMLEEGAAADAVEVYAAVLGEAPDTLRATGGLARACIALGDMDRARALLDAVPPIKAHEAPIQAARSALDLAEQTAEVGETAELRARLDADPNDHQARFDLALALIAARDNAGALDELLELFRRDREWSDGAAKTQLVKFFDSLGPKDPLVARGRRRLASMMFA</sequence>
<organism evidence="6 7">
    <name type="scientific">Rubrimonas cliftonensis</name>
    <dbReference type="NCBI Taxonomy" id="89524"/>
    <lineage>
        <taxon>Bacteria</taxon>
        <taxon>Pseudomonadati</taxon>
        <taxon>Pseudomonadota</taxon>
        <taxon>Alphaproteobacteria</taxon>
        <taxon>Rhodobacterales</taxon>
        <taxon>Paracoccaceae</taxon>
        <taxon>Rubrimonas</taxon>
    </lineage>
</organism>
<evidence type="ECO:0000313" key="7">
    <source>
        <dbReference type="Proteomes" id="UP000198703"/>
    </source>
</evidence>
<keyword evidence="1" id="KW-0813">Transport</keyword>
<keyword evidence="2" id="KW-0249">Electron transport</keyword>
<dbReference type="CDD" id="cd02956">
    <property type="entry name" value="ybbN"/>
    <property type="match status" value="1"/>
</dbReference>
<dbReference type="Proteomes" id="UP000198703">
    <property type="component" value="Unassembled WGS sequence"/>
</dbReference>
<keyword evidence="3" id="KW-1015">Disulfide bond</keyword>
<dbReference type="EMBL" id="FNQM01000025">
    <property type="protein sequence ID" value="SEA98696.1"/>
    <property type="molecule type" value="Genomic_DNA"/>
</dbReference>
<dbReference type="PRINTS" id="PR00421">
    <property type="entry name" value="THIOREDOXIN"/>
</dbReference>
<evidence type="ECO:0000256" key="3">
    <source>
        <dbReference type="ARBA" id="ARBA00023157"/>
    </source>
</evidence>
<dbReference type="OrthoDB" id="9790390at2"/>
<name>A0A1H4FN11_9RHOB</name>
<evidence type="ECO:0000259" key="5">
    <source>
        <dbReference type="PROSITE" id="PS51352"/>
    </source>
</evidence>
<dbReference type="GO" id="GO:0015035">
    <property type="term" value="F:protein-disulfide reductase activity"/>
    <property type="evidence" value="ECO:0007669"/>
    <property type="project" value="TreeGrafter"/>
</dbReference>
<dbReference type="InterPro" id="IPR036249">
    <property type="entry name" value="Thioredoxin-like_sf"/>
</dbReference>
<feature type="domain" description="Thioredoxin" evidence="5">
    <location>
        <begin position="6"/>
        <end position="122"/>
    </location>
</feature>
<keyword evidence="7" id="KW-1185">Reference proteome</keyword>
<keyword evidence="4" id="KW-0676">Redox-active center</keyword>
<dbReference type="PANTHER" id="PTHR45663:SF11">
    <property type="entry name" value="GEO12009P1"/>
    <property type="match status" value="1"/>
</dbReference>
<evidence type="ECO:0000313" key="6">
    <source>
        <dbReference type="EMBL" id="SEA98696.1"/>
    </source>
</evidence>
<dbReference type="InterPro" id="IPR017937">
    <property type="entry name" value="Thioredoxin_CS"/>
</dbReference>
<dbReference type="RefSeq" id="WP_093256152.1">
    <property type="nucleotide sequence ID" value="NZ_FNQM01000025.1"/>
</dbReference>